<proteinExistence type="predicted"/>
<dbReference type="GO" id="GO:0016491">
    <property type="term" value="F:oxidoreductase activity"/>
    <property type="evidence" value="ECO:0007669"/>
    <property type="project" value="InterPro"/>
</dbReference>
<dbReference type="InterPro" id="IPR009799">
    <property type="entry name" value="EthD_dom"/>
</dbReference>
<dbReference type="NCBIfam" id="TIGR02118">
    <property type="entry name" value="EthD family reductase"/>
    <property type="match status" value="1"/>
</dbReference>
<gene>
    <name evidence="2" type="ORF">SAMN05421756_109221</name>
</gene>
<dbReference type="AlphaFoldDB" id="A0A1H9M2C9"/>
<dbReference type="InterPro" id="IPR011008">
    <property type="entry name" value="Dimeric_a/b-barrel"/>
</dbReference>
<dbReference type="Proteomes" id="UP000198504">
    <property type="component" value="Unassembled WGS sequence"/>
</dbReference>
<dbReference type="PANTHER" id="PTHR40260:SF2">
    <property type="entry name" value="BLR8190 PROTEIN"/>
    <property type="match status" value="1"/>
</dbReference>
<dbReference type="Pfam" id="PF07110">
    <property type="entry name" value="EthD"/>
    <property type="match status" value="1"/>
</dbReference>
<keyword evidence="3" id="KW-1185">Reference proteome</keyword>
<protein>
    <recommendedName>
        <fullName evidence="1">EthD domain-containing protein</fullName>
    </recommendedName>
</protein>
<dbReference type="RefSeq" id="WP_091185012.1">
    <property type="nucleotide sequence ID" value="NZ_FOFA01000009.1"/>
</dbReference>
<reference evidence="3" key="1">
    <citation type="submission" date="2016-10" db="EMBL/GenBank/DDBJ databases">
        <authorList>
            <person name="Varghese N."/>
            <person name="Submissions S."/>
        </authorList>
    </citation>
    <scope>NUCLEOTIDE SEQUENCE [LARGE SCALE GENOMIC DNA]</scope>
    <source>
        <strain evidence="3">CGMCC 4.6856</strain>
    </source>
</reference>
<dbReference type="EMBL" id="FOFA01000009">
    <property type="protein sequence ID" value="SER17828.1"/>
    <property type="molecule type" value="Genomic_DNA"/>
</dbReference>
<evidence type="ECO:0000313" key="3">
    <source>
        <dbReference type="Proteomes" id="UP000198504"/>
    </source>
</evidence>
<name>A0A1H9M2C9_9ACTN</name>
<dbReference type="Gene3D" id="3.30.70.100">
    <property type="match status" value="1"/>
</dbReference>
<sequence length="103" mass="10702">MTAKLLVLYPAPPDAAAFDAYYVEHHLPLVRAVAGLQAITRNLGPIGAPGGPSTYHQASAYTFASMAELQQGLGSPEGQAAAADLANYAPKGTEMLVFEEGTL</sequence>
<evidence type="ECO:0000313" key="2">
    <source>
        <dbReference type="EMBL" id="SER17828.1"/>
    </source>
</evidence>
<accession>A0A1H9M2C9</accession>
<dbReference type="PANTHER" id="PTHR40260">
    <property type="entry name" value="BLR8190 PROTEIN"/>
    <property type="match status" value="1"/>
</dbReference>
<organism evidence="2 3">
    <name type="scientific">Microlunatus flavus</name>
    <dbReference type="NCBI Taxonomy" id="1036181"/>
    <lineage>
        <taxon>Bacteria</taxon>
        <taxon>Bacillati</taxon>
        <taxon>Actinomycetota</taxon>
        <taxon>Actinomycetes</taxon>
        <taxon>Propionibacteriales</taxon>
        <taxon>Propionibacteriaceae</taxon>
        <taxon>Microlunatus</taxon>
    </lineage>
</organism>
<dbReference type="SUPFAM" id="SSF54909">
    <property type="entry name" value="Dimeric alpha+beta barrel"/>
    <property type="match status" value="1"/>
</dbReference>
<evidence type="ECO:0000259" key="1">
    <source>
        <dbReference type="Pfam" id="PF07110"/>
    </source>
</evidence>
<dbReference type="STRING" id="1036181.SAMN05421756_109221"/>
<dbReference type="OrthoDB" id="5294870at2"/>
<feature type="domain" description="EthD" evidence="1">
    <location>
        <begin position="14"/>
        <end position="89"/>
    </location>
</feature>